<proteinExistence type="predicted"/>
<evidence type="ECO:0000313" key="1">
    <source>
        <dbReference type="EMBL" id="KAG5270042.1"/>
    </source>
</evidence>
<dbReference type="AlphaFoldDB" id="A0AAV6G9B6"/>
<gene>
    <name evidence="1" type="ORF">AALO_G00187980</name>
</gene>
<accession>A0AAV6G9B6</accession>
<dbReference type="EMBL" id="JADWDJ010000014">
    <property type="protein sequence ID" value="KAG5270042.1"/>
    <property type="molecule type" value="Genomic_DNA"/>
</dbReference>
<keyword evidence="2" id="KW-1185">Reference proteome</keyword>
<protein>
    <submittedName>
        <fullName evidence="1">Uncharacterized protein</fullName>
    </submittedName>
</protein>
<sequence length="70" mass="7572">MPAREEPSGCASELAVRLVRAGTLSPYSSSLLRVCTRKIVSYGTTESKSSVFCDYRGQCPSSRVLKQGVN</sequence>
<evidence type="ECO:0000313" key="2">
    <source>
        <dbReference type="Proteomes" id="UP000823561"/>
    </source>
</evidence>
<organism evidence="1 2">
    <name type="scientific">Alosa alosa</name>
    <name type="common">allis shad</name>
    <dbReference type="NCBI Taxonomy" id="278164"/>
    <lineage>
        <taxon>Eukaryota</taxon>
        <taxon>Metazoa</taxon>
        <taxon>Chordata</taxon>
        <taxon>Craniata</taxon>
        <taxon>Vertebrata</taxon>
        <taxon>Euteleostomi</taxon>
        <taxon>Actinopterygii</taxon>
        <taxon>Neopterygii</taxon>
        <taxon>Teleostei</taxon>
        <taxon>Clupei</taxon>
        <taxon>Clupeiformes</taxon>
        <taxon>Clupeoidei</taxon>
        <taxon>Clupeidae</taxon>
        <taxon>Alosa</taxon>
    </lineage>
</organism>
<reference evidence="1" key="1">
    <citation type="submission" date="2020-10" db="EMBL/GenBank/DDBJ databases">
        <title>Chromosome-scale genome assembly of the Allis shad, Alosa alosa.</title>
        <authorList>
            <person name="Margot Z."/>
            <person name="Christophe K."/>
            <person name="Cabau C."/>
            <person name="Louis A."/>
            <person name="Berthelot C."/>
            <person name="Parey E."/>
            <person name="Roest Crollius H."/>
            <person name="Montfort J."/>
            <person name="Robinson-Rechavi M."/>
            <person name="Bucao C."/>
            <person name="Bouchez O."/>
            <person name="Gislard M."/>
            <person name="Lluch J."/>
            <person name="Milhes M."/>
            <person name="Lampietro C."/>
            <person name="Lopez Roques C."/>
            <person name="Donnadieu C."/>
            <person name="Braasch I."/>
            <person name="Desvignes T."/>
            <person name="Postlethwait J."/>
            <person name="Bobe J."/>
            <person name="Guiguen Y."/>
        </authorList>
    </citation>
    <scope>NUCLEOTIDE SEQUENCE</scope>
    <source>
        <strain evidence="1">M-15738</strain>
        <tissue evidence="1">Blood</tissue>
    </source>
</reference>
<comment type="caution">
    <text evidence="1">The sequence shown here is derived from an EMBL/GenBank/DDBJ whole genome shotgun (WGS) entry which is preliminary data.</text>
</comment>
<name>A0AAV6G9B6_9TELE</name>
<dbReference type="Proteomes" id="UP000823561">
    <property type="component" value="Chromosome 14"/>
</dbReference>